<evidence type="ECO:0000313" key="2">
    <source>
        <dbReference type="Proteomes" id="UP000295122"/>
    </source>
</evidence>
<dbReference type="AlphaFoldDB" id="A0A4R7BIJ0"/>
<sequence>MTRWVIAVTGALSGALASCSTAPEQARTRLIGLKDTDLKMCAGLPAKMEVVSPRTRIYTYDLDAGSPGISVSLPVGSINMSNKKNCTAIFRMEDGRVAELNYTGATTLVIRNDNGICEPLIASCLSRMAERR</sequence>
<reference evidence="1 2" key="1">
    <citation type="submission" date="2019-03" db="EMBL/GenBank/DDBJ databases">
        <title>Genomic Encyclopedia of Type Strains, Phase IV (KMG-IV): sequencing the most valuable type-strain genomes for metagenomic binning, comparative biology and taxonomic classification.</title>
        <authorList>
            <person name="Goeker M."/>
        </authorList>
    </citation>
    <scope>NUCLEOTIDE SEQUENCE [LARGE SCALE GENOMIC DNA]</scope>
    <source>
        <strain evidence="1 2">DSM 25903</strain>
    </source>
</reference>
<name>A0A4R7BIJ0_9HYPH</name>
<dbReference type="RefSeq" id="WP_133774701.1">
    <property type="nucleotide sequence ID" value="NZ_SNZR01000018.1"/>
</dbReference>
<gene>
    <name evidence="1" type="ORF">EV668_4676</name>
</gene>
<organism evidence="1 2">
    <name type="scientific">Enterovirga rhinocerotis</name>
    <dbReference type="NCBI Taxonomy" id="1339210"/>
    <lineage>
        <taxon>Bacteria</taxon>
        <taxon>Pseudomonadati</taxon>
        <taxon>Pseudomonadota</taxon>
        <taxon>Alphaproteobacteria</taxon>
        <taxon>Hyphomicrobiales</taxon>
        <taxon>Methylobacteriaceae</taxon>
        <taxon>Enterovirga</taxon>
    </lineage>
</organism>
<dbReference type="EMBL" id="SNZR01000018">
    <property type="protein sequence ID" value="TDR85134.1"/>
    <property type="molecule type" value="Genomic_DNA"/>
</dbReference>
<proteinExistence type="predicted"/>
<dbReference type="PROSITE" id="PS51257">
    <property type="entry name" value="PROKAR_LIPOPROTEIN"/>
    <property type="match status" value="1"/>
</dbReference>
<keyword evidence="2" id="KW-1185">Reference proteome</keyword>
<evidence type="ECO:0000313" key="1">
    <source>
        <dbReference type="EMBL" id="TDR85134.1"/>
    </source>
</evidence>
<dbReference type="Proteomes" id="UP000295122">
    <property type="component" value="Unassembled WGS sequence"/>
</dbReference>
<comment type="caution">
    <text evidence="1">The sequence shown here is derived from an EMBL/GenBank/DDBJ whole genome shotgun (WGS) entry which is preliminary data.</text>
</comment>
<protein>
    <recommendedName>
        <fullName evidence="3">Lipoprotein</fullName>
    </recommendedName>
</protein>
<evidence type="ECO:0008006" key="3">
    <source>
        <dbReference type="Google" id="ProtNLM"/>
    </source>
</evidence>
<dbReference type="OrthoDB" id="8233656at2"/>
<accession>A0A4R7BIJ0</accession>